<dbReference type="AlphaFoldDB" id="A0A6G1KAN1"/>
<feature type="compositionally biased region" description="Low complexity" evidence="1">
    <location>
        <begin position="17"/>
        <end position="35"/>
    </location>
</feature>
<evidence type="ECO:0000313" key="3">
    <source>
        <dbReference type="Proteomes" id="UP000799428"/>
    </source>
</evidence>
<dbReference type="Proteomes" id="UP000799428">
    <property type="component" value="Unassembled WGS sequence"/>
</dbReference>
<evidence type="ECO:0000313" key="2">
    <source>
        <dbReference type="EMBL" id="KAF2709522.1"/>
    </source>
</evidence>
<proteinExistence type="predicted"/>
<reference evidence="2" key="1">
    <citation type="journal article" date="2020" name="Stud. Mycol.">
        <title>101 Dothideomycetes genomes: a test case for predicting lifestyles and emergence of pathogens.</title>
        <authorList>
            <person name="Haridas S."/>
            <person name="Albert R."/>
            <person name="Binder M."/>
            <person name="Bloem J."/>
            <person name="Labutti K."/>
            <person name="Salamov A."/>
            <person name="Andreopoulos B."/>
            <person name="Baker S."/>
            <person name="Barry K."/>
            <person name="Bills G."/>
            <person name="Bluhm B."/>
            <person name="Cannon C."/>
            <person name="Castanera R."/>
            <person name="Culley D."/>
            <person name="Daum C."/>
            <person name="Ezra D."/>
            <person name="Gonzalez J."/>
            <person name="Henrissat B."/>
            <person name="Kuo A."/>
            <person name="Liang C."/>
            <person name="Lipzen A."/>
            <person name="Lutzoni F."/>
            <person name="Magnuson J."/>
            <person name="Mondo S."/>
            <person name="Nolan M."/>
            <person name="Ohm R."/>
            <person name="Pangilinan J."/>
            <person name="Park H.-J."/>
            <person name="Ramirez L."/>
            <person name="Alfaro M."/>
            <person name="Sun H."/>
            <person name="Tritt A."/>
            <person name="Yoshinaga Y."/>
            <person name="Zwiers L.-H."/>
            <person name="Turgeon B."/>
            <person name="Goodwin S."/>
            <person name="Spatafora J."/>
            <person name="Crous P."/>
            <person name="Grigoriev I."/>
        </authorList>
    </citation>
    <scope>NUCLEOTIDE SEQUENCE</scope>
    <source>
        <strain evidence="2">CBS 279.74</strain>
    </source>
</reference>
<name>A0A6G1KAN1_9PLEO</name>
<keyword evidence="3" id="KW-1185">Reference proteome</keyword>
<dbReference type="OrthoDB" id="3932216at2759"/>
<accession>A0A6G1KAN1</accession>
<protein>
    <submittedName>
        <fullName evidence="2">Uncharacterized protein</fullName>
    </submittedName>
</protein>
<dbReference type="EMBL" id="MU005770">
    <property type="protein sequence ID" value="KAF2709522.1"/>
    <property type="molecule type" value="Genomic_DNA"/>
</dbReference>
<organism evidence="2 3">
    <name type="scientific">Pleomassaria siparia CBS 279.74</name>
    <dbReference type="NCBI Taxonomy" id="1314801"/>
    <lineage>
        <taxon>Eukaryota</taxon>
        <taxon>Fungi</taxon>
        <taxon>Dikarya</taxon>
        <taxon>Ascomycota</taxon>
        <taxon>Pezizomycotina</taxon>
        <taxon>Dothideomycetes</taxon>
        <taxon>Pleosporomycetidae</taxon>
        <taxon>Pleosporales</taxon>
        <taxon>Pleomassariaceae</taxon>
        <taxon>Pleomassaria</taxon>
    </lineage>
</organism>
<gene>
    <name evidence="2" type="ORF">K504DRAFT_476808</name>
</gene>
<sequence>MNYRRTPPYSASSTPEPVAARSPPSPPRSLAGSSLTSSLQIPTNLEQDVIDSDPELKRHQQDLLLLTGFSDNTTLHWRPSWFDNADEFANRLWTLHNPPNVVTEFLPRQPRSRPVATRRMRRVDDPPALFIKSWEHWYRYCEMYGIPGDFLCAEQVAFMRSGLRTSGDGSVSEVPSFPLYPEPQPLGRGRYPLDPNTYHALPGKYQAVSDDEVIVVHSSGALEVVPSKELYFHESQWTHFNGRGEYVDDYWYDCNPDVMKTQGIGRLWSHLPWTKAQEVSCRPLRLKLRLSSGALKRPTDVQK</sequence>
<feature type="region of interest" description="Disordered" evidence="1">
    <location>
        <begin position="1"/>
        <end position="38"/>
    </location>
</feature>
<evidence type="ECO:0000256" key="1">
    <source>
        <dbReference type="SAM" id="MobiDB-lite"/>
    </source>
</evidence>